<protein>
    <submittedName>
        <fullName evidence="1">Uncharacterized protein</fullName>
    </submittedName>
</protein>
<dbReference type="RefSeq" id="WP_162658464.1">
    <property type="nucleotide sequence ID" value="NZ_LR593887.1"/>
</dbReference>
<dbReference type="EMBL" id="LR593887">
    <property type="protein sequence ID" value="VTS04150.1"/>
    <property type="molecule type" value="Genomic_DNA"/>
</dbReference>
<keyword evidence="2" id="KW-1185">Reference proteome</keyword>
<dbReference type="Proteomes" id="UP000464378">
    <property type="component" value="Chromosome"/>
</dbReference>
<sequence length="511" mass="57998">MTTRLRICLGMVLVILATCPTIGWSQPPRREVPITEIRFLDSETGEGIPLIEAISVNSLRWVSDNAGRIAIQEPGWDGQERFFQLRTHGYEIPKDGFGIAGIRVTLKATTPAIVKLRRVNLAERLCRLTGEGLWRDSWMLGYPVPRIDPQPRGLVAGQDSIQTALYRGKIRWFWGDTSRLSYPLGLFRMAGAVSDPPGDSVDLRNGIDYQVFTDTNGFARAMMPLPERPEGVIWLDGYVVVPDAEGKDVLIAHYSRRKGLAEELEHGIARYADATDRFEVIQTRPLTDTWRVPHGHPIIHEIDGKKWLYCGNGGLNVRVPATLSAILDASQYQAFRREGNQWSWQSKQPPTQSADDLAALKAGTLSDSAAYYAPRDVENPDQRIQLHHGSVRWNPARKRFVMVITQIMGKPSMLGEIWYSESDQPNGPFRHAIRILTHDRQTFYNPCHHDFLDRDGGQVIHFEGTYTSDFSGNPEKTARYDYNQMLYRLDLRSKRMASLLQRMDKVTDPKQ</sequence>
<dbReference type="AlphaFoldDB" id="A0A6C2YQE4"/>
<proteinExistence type="predicted"/>
<evidence type="ECO:0000313" key="2">
    <source>
        <dbReference type="Proteomes" id="UP000464378"/>
    </source>
</evidence>
<organism evidence="1">
    <name type="scientific">Tuwongella immobilis</name>
    <dbReference type="NCBI Taxonomy" id="692036"/>
    <lineage>
        <taxon>Bacteria</taxon>
        <taxon>Pseudomonadati</taxon>
        <taxon>Planctomycetota</taxon>
        <taxon>Planctomycetia</taxon>
        <taxon>Gemmatales</taxon>
        <taxon>Gemmataceae</taxon>
        <taxon>Tuwongella</taxon>
    </lineage>
</organism>
<name>A0A6C2YQE4_9BACT</name>
<accession>A0A6C2YQE4</accession>
<reference evidence="1" key="1">
    <citation type="submission" date="2019-04" db="EMBL/GenBank/DDBJ databases">
        <authorList>
            <consortium name="Science for Life Laboratories"/>
        </authorList>
    </citation>
    <scope>NUCLEOTIDE SEQUENCE</scope>
    <source>
        <strain evidence="1">MBLW1</strain>
    </source>
</reference>
<dbReference type="EMBL" id="LR586016">
    <property type="protein sequence ID" value="VIP03389.1"/>
    <property type="molecule type" value="Genomic_DNA"/>
</dbReference>
<dbReference type="KEGG" id="tim:GMBLW1_05710"/>
<evidence type="ECO:0000313" key="1">
    <source>
        <dbReference type="EMBL" id="VIP03389.1"/>
    </source>
</evidence>
<dbReference type="InParanoid" id="A0A6C2YQE4"/>
<gene>
    <name evidence="1" type="ORF">GMBLW1_05710</name>
</gene>